<dbReference type="GO" id="GO:0004617">
    <property type="term" value="F:phosphoglycerate dehydrogenase activity"/>
    <property type="evidence" value="ECO:0007669"/>
    <property type="project" value="UniProtKB-UniRule"/>
</dbReference>
<dbReference type="Pfam" id="PF02826">
    <property type="entry name" value="2-Hacid_dh_C"/>
    <property type="match status" value="1"/>
</dbReference>
<gene>
    <name evidence="11" type="ORF">SAMN05216266_10564</name>
</gene>
<feature type="domain" description="ACT" evidence="10">
    <location>
        <begin position="459"/>
        <end position="532"/>
    </location>
</feature>
<comment type="function">
    <text evidence="1">Catalyzes the reversible oxidation of 3-phospho-D-glycerate to 3-phosphonooxypyruvate, the first step of the phosphorylated L-serine biosynthesis pathway. Also catalyzes the reversible oxidation of 2-hydroxyglutarate to 2-oxoglutarate.</text>
</comment>
<comment type="catalytic activity">
    <reaction evidence="8 9">
        <text>(2R)-3-phosphoglycerate + NAD(+) = 3-phosphooxypyruvate + NADH + H(+)</text>
        <dbReference type="Rhea" id="RHEA:12641"/>
        <dbReference type="ChEBI" id="CHEBI:15378"/>
        <dbReference type="ChEBI" id="CHEBI:18110"/>
        <dbReference type="ChEBI" id="CHEBI:57540"/>
        <dbReference type="ChEBI" id="CHEBI:57945"/>
        <dbReference type="ChEBI" id="CHEBI:58272"/>
        <dbReference type="EC" id="1.1.1.95"/>
    </reaction>
</comment>
<dbReference type="GO" id="GO:0006564">
    <property type="term" value="P:L-serine biosynthetic process"/>
    <property type="evidence" value="ECO:0007669"/>
    <property type="project" value="UniProtKB-UniRule"/>
</dbReference>
<keyword evidence="12" id="KW-1185">Reference proteome</keyword>
<sequence length="532" mass="55398">MSKPSQPVVLIAEKLAPSVVSVFGDEVEVRHVDGTDRAALLKEVQDADALLVRSATKVDAEVLGASGKLKVVARAGVGLDNVEVPAATERGVLVVNAPTSNIVSAAEHAVALLLAVARRVPAADQSLRGGEWKRSAYSGIELNGKTIGVVGLGKIGQLFAQRLAAFDTELIAYDPYVSAARAAQLGIELVSLDELLQRADAISIHLPKTPETKGLIDAAALAKTKKGVLVVNAARGGLIDEDALADSIREGHVGGAGIDVFVTEPTTSSPLFELPNVVVTPHLGASTAEAQDRAGTDVARSTLLALRGDFVPDAVNVAGGGVVGEEVRPYLPLTQKLGTVVSAFSAKAPSSVTVVVRGELSAEDVGVLQLAALRGVFSGVVEDQVTFVNAPRLAEELGVTVELVTEPESPNHRSLVTVRAVHDDGTALSVSGTVTGKDEVQKLVEVNGRHFDLRAEGNVLLLEYPDRPGIMGRVGTLLGEAGINIEAAQISQTTDKTDAVMLLRVDRSVDTHVLEPIGASVGARLIRAVTFD</sequence>
<dbReference type="GO" id="GO:0051287">
    <property type="term" value="F:NAD binding"/>
    <property type="evidence" value="ECO:0007669"/>
    <property type="project" value="UniProtKB-UniRule"/>
</dbReference>
<dbReference type="PANTHER" id="PTHR42938">
    <property type="entry name" value="FORMATE DEHYDROGENASE 1"/>
    <property type="match status" value="1"/>
</dbReference>
<dbReference type="PROSITE" id="PS00671">
    <property type="entry name" value="D_2_HYDROXYACID_DH_3"/>
    <property type="match status" value="1"/>
</dbReference>
<evidence type="ECO:0000256" key="2">
    <source>
        <dbReference type="ARBA" id="ARBA00005216"/>
    </source>
</evidence>
<dbReference type="UniPathway" id="UPA00135">
    <property type="reaction ID" value="UER00196"/>
</dbReference>
<evidence type="ECO:0000256" key="1">
    <source>
        <dbReference type="ARBA" id="ARBA00003800"/>
    </source>
</evidence>
<protein>
    <recommendedName>
        <fullName evidence="4 9">D-3-phosphoglycerate dehydrogenase</fullName>
        <ecNumber evidence="9">1.1.1.95</ecNumber>
    </recommendedName>
</protein>
<dbReference type="PANTHER" id="PTHR42938:SF47">
    <property type="entry name" value="HYDROXYPYRUVATE REDUCTASE"/>
    <property type="match status" value="1"/>
</dbReference>
<dbReference type="OrthoDB" id="9793626at2"/>
<dbReference type="AlphaFoldDB" id="A0A1I0YJZ9"/>
<evidence type="ECO:0000256" key="4">
    <source>
        <dbReference type="ARBA" id="ARBA00021582"/>
    </source>
</evidence>
<dbReference type="Gene3D" id="3.30.70.260">
    <property type="match status" value="1"/>
</dbReference>
<dbReference type="Gene3D" id="3.40.50.720">
    <property type="entry name" value="NAD(P)-binding Rossmann-like Domain"/>
    <property type="match status" value="2"/>
</dbReference>
<dbReference type="PROSITE" id="PS00065">
    <property type="entry name" value="D_2_HYDROXYACID_DH_1"/>
    <property type="match status" value="1"/>
</dbReference>
<dbReference type="InterPro" id="IPR045626">
    <property type="entry name" value="PGDH_ASB_dom"/>
</dbReference>
<evidence type="ECO:0000259" key="10">
    <source>
        <dbReference type="PROSITE" id="PS51671"/>
    </source>
</evidence>
<dbReference type="CDD" id="cd12173">
    <property type="entry name" value="PGDH_4"/>
    <property type="match status" value="1"/>
</dbReference>
<comment type="pathway">
    <text evidence="2 9">Amino-acid biosynthesis; L-serine biosynthesis; L-serine from 3-phospho-D-glycerate: step 1/3.</text>
</comment>
<dbReference type="InterPro" id="IPR036291">
    <property type="entry name" value="NAD(P)-bd_dom_sf"/>
</dbReference>
<evidence type="ECO:0000256" key="3">
    <source>
        <dbReference type="ARBA" id="ARBA00005854"/>
    </source>
</evidence>
<dbReference type="InterPro" id="IPR006236">
    <property type="entry name" value="PGDH"/>
</dbReference>
<dbReference type="InterPro" id="IPR029009">
    <property type="entry name" value="ASB_dom_sf"/>
</dbReference>
<dbReference type="InterPro" id="IPR006139">
    <property type="entry name" value="D-isomer_2_OHA_DH_cat_dom"/>
</dbReference>
<dbReference type="Gene3D" id="3.30.1330.90">
    <property type="entry name" value="D-3-phosphoglycerate dehydrogenase, domain 3"/>
    <property type="match status" value="1"/>
</dbReference>
<evidence type="ECO:0000313" key="12">
    <source>
        <dbReference type="Proteomes" id="UP000243799"/>
    </source>
</evidence>
<dbReference type="NCBIfam" id="TIGR01327">
    <property type="entry name" value="PGDH"/>
    <property type="match status" value="1"/>
</dbReference>
<dbReference type="PROSITE" id="PS51671">
    <property type="entry name" value="ACT"/>
    <property type="match status" value="1"/>
</dbReference>
<dbReference type="InterPro" id="IPR002912">
    <property type="entry name" value="ACT_dom"/>
</dbReference>
<evidence type="ECO:0000256" key="9">
    <source>
        <dbReference type="RuleBase" id="RU363003"/>
    </source>
</evidence>
<keyword evidence="5 9" id="KW-0560">Oxidoreductase</keyword>
<dbReference type="Pfam" id="PF19304">
    <property type="entry name" value="PGDH_inter"/>
    <property type="match status" value="1"/>
</dbReference>
<dbReference type="SUPFAM" id="SSF143548">
    <property type="entry name" value="Serine metabolism enzymes domain"/>
    <property type="match status" value="1"/>
</dbReference>
<dbReference type="SUPFAM" id="SSF55021">
    <property type="entry name" value="ACT-like"/>
    <property type="match status" value="1"/>
</dbReference>
<proteinExistence type="inferred from homology"/>
<evidence type="ECO:0000313" key="11">
    <source>
        <dbReference type="EMBL" id="SFB12483.1"/>
    </source>
</evidence>
<keyword evidence="9" id="KW-0718">Serine biosynthesis</keyword>
<comment type="similarity">
    <text evidence="3 9">Belongs to the D-isomer specific 2-hydroxyacid dehydrogenase family.</text>
</comment>
<dbReference type="SUPFAM" id="SSF52283">
    <property type="entry name" value="Formate/glycerate dehydrogenase catalytic domain-like"/>
    <property type="match status" value="1"/>
</dbReference>
<name>A0A1I0YJZ9_9PSEU</name>
<dbReference type="Pfam" id="PF00389">
    <property type="entry name" value="2-Hacid_dh"/>
    <property type="match status" value="1"/>
</dbReference>
<dbReference type="SUPFAM" id="SSF51735">
    <property type="entry name" value="NAD(P)-binding Rossmann-fold domains"/>
    <property type="match status" value="1"/>
</dbReference>
<dbReference type="Proteomes" id="UP000243799">
    <property type="component" value="Unassembled WGS sequence"/>
</dbReference>
<dbReference type="InterPro" id="IPR029752">
    <property type="entry name" value="D-isomer_DH_CS1"/>
</dbReference>
<dbReference type="Pfam" id="PF01842">
    <property type="entry name" value="ACT"/>
    <property type="match status" value="1"/>
</dbReference>
<evidence type="ECO:0000256" key="8">
    <source>
        <dbReference type="ARBA" id="ARBA00048731"/>
    </source>
</evidence>
<reference evidence="12" key="1">
    <citation type="submission" date="2016-10" db="EMBL/GenBank/DDBJ databases">
        <authorList>
            <person name="Varghese N."/>
            <person name="Submissions S."/>
        </authorList>
    </citation>
    <scope>NUCLEOTIDE SEQUENCE [LARGE SCALE GENOMIC DNA]</scope>
    <source>
        <strain evidence="12">CGMCC 4.3568</strain>
    </source>
</reference>
<dbReference type="CDD" id="cd04902">
    <property type="entry name" value="ACT_3PGDH-xct"/>
    <property type="match status" value="1"/>
</dbReference>
<evidence type="ECO:0000256" key="5">
    <source>
        <dbReference type="ARBA" id="ARBA00023002"/>
    </source>
</evidence>
<dbReference type="FunFam" id="3.40.50.720:FF:000021">
    <property type="entry name" value="D-3-phosphoglycerate dehydrogenase"/>
    <property type="match status" value="1"/>
</dbReference>
<evidence type="ECO:0000256" key="7">
    <source>
        <dbReference type="ARBA" id="ARBA00048126"/>
    </source>
</evidence>
<comment type="catalytic activity">
    <reaction evidence="7">
        <text>(R)-2-hydroxyglutarate + NAD(+) = 2-oxoglutarate + NADH + H(+)</text>
        <dbReference type="Rhea" id="RHEA:49612"/>
        <dbReference type="ChEBI" id="CHEBI:15378"/>
        <dbReference type="ChEBI" id="CHEBI:15801"/>
        <dbReference type="ChEBI" id="CHEBI:16810"/>
        <dbReference type="ChEBI" id="CHEBI:57540"/>
        <dbReference type="ChEBI" id="CHEBI:57945"/>
        <dbReference type="EC" id="1.1.1.399"/>
    </reaction>
</comment>
<dbReference type="STRING" id="490629.SAMN05216266_10564"/>
<keyword evidence="6 9" id="KW-0520">NAD</keyword>
<dbReference type="InterPro" id="IPR029753">
    <property type="entry name" value="D-isomer_DH_CS"/>
</dbReference>
<keyword evidence="9" id="KW-0028">Amino-acid biosynthesis</keyword>
<evidence type="ECO:0000256" key="6">
    <source>
        <dbReference type="ARBA" id="ARBA00023027"/>
    </source>
</evidence>
<organism evidence="11 12">
    <name type="scientific">Amycolatopsis marina</name>
    <dbReference type="NCBI Taxonomy" id="490629"/>
    <lineage>
        <taxon>Bacteria</taxon>
        <taxon>Bacillati</taxon>
        <taxon>Actinomycetota</taxon>
        <taxon>Actinomycetes</taxon>
        <taxon>Pseudonocardiales</taxon>
        <taxon>Pseudonocardiaceae</taxon>
        <taxon>Amycolatopsis</taxon>
    </lineage>
</organism>
<dbReference type="EC" id="1.1.1.95" evidence="9"/>
<dbReference type="RefSeq" id="WP_091672269.1">
    <property type="nucleotide sequence ID" value="NZ_FOKG01000005.1"/>
</dbReference>
<dbReference type="InterPro" id="IPR045865">
    <property type="entry name" value="ACT-like_dom_sf"/>
</dbReference>
<accession>A0A1I0YJZ9</accession>
<dbReference type="InterPro" id="IPR006140">
    <property type="entry name" value="D-isomer_DH_NAD-bd"/>
</dbReference>
<dbReference type="EMBL" id="FOKG01000005">
    <property type="protein sequence ID" value="SFB12483.1"/>
    <property type="molecule type" value="Genomic_DNA"/>
</dbReference>
<dbReference type="PROSITE" id="PS00670">
    <property type="entry name" value="D_2_HYDROXYACID_DH_2"/>
    <property type="match status" value="1"/>
</dbReference>